<sequence length="117" mass="13033">MSLGKEGGTIATLLPYQSRRKGVKTVFILAYSVFGKVVEFPFPFPANQEHHENAKMYCELIAEVLRRGTLKPVPLRLYPHGLASVQEGFEDMKAGKVHAEKITYRIADTPGLTSEGR</sequence>
<dbReference type="InterPro" id="IPR047122">
    <property type="entry name" value="Trans-enoyl_RdTase-like"/>
</dbReference>
<protein>
    <submittedName>
        <fullName evidence="1">GroES-like protein</fullName>
    </submittedName>
</protein>
<dbReference type="Gene3D" id="3.90.180.10">
    <property type="entry name" value="Medium-chain alcohol dehydrogenases, catalytic domain"/>
    <property type="match status" value="1"/>
</dbReference>
<reference evidence="1" key="1">
    <citation type="submission" date="2020-05" db="EMBL/GenBank/DDBJ databases">
        <title>Mycena genomes resolve the evolution of fungal bioluminescence.</title>
        <authorList>
            <person name="Tsai I.J."/>
        </authorList>
    </citation>
    <scope>NUCLEOTIDE SEQUENCE</scope>
    <source>
        <strain evidence="1">160909Yilan</strain>
    </source>
</reference>
<comment type="caution">
    <text evidence="1">The sequence shown here is derived from an EMBL/GenBank/DDBJ whole genome shotgun (WGS) entry which is preliminary data.</text>
</comment>
<dbReference type="OrthoDB" id="10257049at2759"/>
<dbReference type="GO" id="GO:0016651">
    <property type="term" value="F:oxidoreductase activity, acting on NAD(P)H"/>
    <property type="evidence" value="ECO:0007669"/>
    <property type="project" value="InterPro"/>
</dbReference>
<accession>A0A8H7CRZ0</accession>
<evidence type="ECO:0000313" key="2">
    <source>
        <dbReference type="Proteomes" id="UP000623467"/>
    </source>
</evidence>
<dbReference type="Gene3D" id="3.40.50.720">
    <property type="entry name" value="NAD(P)-binding Rossmann-like Domain"/>
    <property type="match status" value="1"/>
</dbReference>
<proteinExistence type="predicted"/>
<keyword evidence="2" id="KW-1185">Reference proteome</keyword>
<dbReference type="AlphaFoldDB" id="A0A8H7CRZ0"/>
<dbReference type="PANTHER" id="PTHR45348">
    <property type="entry name" value="HYPOTHETICAL OXIDOREDUCTASE (EUROFUNG)"/>
    <property type="match status" value="1"/>
</dbReference>
<evidence type="ECO:0000313" key="1">
    <source>
        <dbReference type="EMBL" id="KAF7348025.1"/>
    </source>
</evidence>
<dbReference type="Proteomes" id="UP000623467">
    <property type="component" value="Unassembled WGS sequence"/>
</dbReference>
<organism evidence="1 2">
    <name type="scientific">Mycena sanguinolenta</name>
    <dbReference type="NCBI Taxonomy" id="230812"/>
    <lineage>
        <taxon>Eukaryota</taxon>
        <taxon>Fungi</taxon>
        <taxon>Dikarya</taxon>
        <taxon>Basidiomycota</taxon>
        <taxon>Agaricomycotina</taxon>
        <taxon>Agaricomycetes</taxon>
        <taxon>Agaricomycetidae</taxon>
        <taxon>Agaricales</taxon>
        <taxon>Marasmiineae</taxon>
        <taxon>Mycenaceae</taxon>
        <taxon>Mycena</taxon>
    </lineage>
</organism>
<dbReference type="PANTHER" id="PTHR45348:SF2">
    <property type="entry name" value="ZINC-TYPE ALCOHOL DEHYDROGENASE-LIKE PROTEIN C2E1P3.01"/>
    <property type="match status" value="1"/>
</dbReference>
<name>A0A8H7CRZ0_9AGAR</name>
<dbReference type="EMBL" id="JACAZH010000017">
    <property type="protein sequence ID" value="KAF7348025.1"/>
    <property type="molecule type" value="Genomic_DNA"/>
</dbReference>
<gene>
    <name evidence="1" type="ORF">MSAN_01754900</name>
</gene>